<dbReference type="Pfam" id="PF04199">
    <property type="entry name" value="Cyclase"/>
    <property type="match status" value="1"/>
</dbReference>
<reference evidence="1" key="1">
    <citation type="submission" date="2024-05" db="EMBL/GenBank/DDBJ databases">
        <title>Isolation and characterization of Sporomusa carbonis sp. nov., a carboxydotrophic hydrogenogen in the genus of Sporomusa isolated from a charcoal burning pile.</title>
        <authorList>
            <person name="Boeer T."/>
            <person name="Rosenbaum F."/>
            <person name="Eysell L."/>
            <person name="Mueller V."/>
            <person name="Daniel R."/>
            <person name="Poehlein A."/>
        </authorList>
    </citation>
    <scope>NUCLEOTIDE SEQUENCE [LARGE SCALE GENOMIC DNA]</scope>
    <source>
        <strain evidence="1">DSM 3132</strain>
    </source>
</reference>
<evidence type="ECO:0000313" key="2">
    <source>
        <dbReference type="Proteomes" id="UP000216052"/>
    </source>
</evidence>
<dbReference type="InterPro" id="IPR007325">
    <property type="entry name" value="KFase/CYL"/>
</dbReference>
<sequence>MKKKQIIDLSVPIKAGIASDPETQLPQIYYSDHAAGAHQMVSVFPGLNIKDLPNEQGWAVENLKINTHAGTHIDAPYHYHAFDDSGNPMPTIDEIPLDWFFGPGVKLDFRKFEDGHVVTADEIKEELERIEYELQPGDIVLVNTTAGERYGDDNYLDSGCGVGREGTLYLTEHGVRLVGTDAWSWDTPFNFMRKRFEETEDPSTIWEGHFAGRIRPYCQIEKLGNLDKLPPTGFQVIALPVNIYKASAGWVRPVAIIDENGGEQVWPE</sequence>
<dbReference type="EC" id="3.5.1.9" evidence="1"/>
<dbReference type="GO" id="GO:0004061">
    <property type="term" value="F:arylformamidase activity"/>
    <property type="evidence" value="ECO:0007669"/>
    <property type="project" value="UniProtKB-EC"/>
</dbReference>
<keyword evidence="1" id="KW-0378">Hydrolase</keyword>
<name>A0ABZ3IX38_SPOA4</name>
<accession>A0ABZ3IX38</accession>
<dbReference type="InterPro" id="IPR037175">
    <property type="entry name" value="KFase_sf"/>
</dbReference>
<dbReference type="PANTHER" id="PTHR43564">
    <property type="entry name" value="KYNURENINE FORMAMIDASE-LIKE PROTEIN"/>
    <property type="match status" value="1"/>
</dbReference>
<evidence type="ECO:0000313" key="1">
    <source>
        <dbReference type="EMBL" id="XFO70642.1"/>
    </source>
</evidence>
<keyword evidence="2" id="KW-1185">Reference proteome</keyword>
<dbReference type="SUPFAM" id="SSF102198">
    <property type="entry name" value="Putative cyclase"/>
    <property type="match status" value="1"/>
</dbReference>
<protein>
    <submittedName>
        <fullName evidence="1">Kynurenine formamidase</fullName>
        <ecNumber evidence="1">3.5.1.9</ecNumber>
    </submittedName>
</protein>
<dbReference type="Gene3D" id="3.50.30.50">
    <property type="entry name" value="Putative cyclase"/>
    <property type="match status" value="1"/>
</dbReference>
<gene>
    <name evidence="1" type="primary">kynB_1</name>
    <name evidence="1" type="ORF">SPACI_006410</name>
</gene>
<dbReference type="Proteomes" id="UP000216052">
    <property type="component" value="Chromosome"/>
</dbReference>
<dbReference type="EMBL" id="CP155571">
    <property type="protein sequence ID" value="XFO70642.1"/>
    <property type="molecule type" value="Genomic_DNA"/>
</dbReference>
<proteinExistence type="predicted"/>
<dbReference type="PANTHER" id="PTHR43564:SF2">
    <property type="entry name" value="BLR6059 PROTEIN"/>
    <property type="match status" value="1"/>
</dbReference>
<dbReference type="RefSeq" id="WP_093796858.1">
    <property type="nucleotide sequence ID" value="NZ_CP155571.1"/>
</dbReference>
<organism evidence="1 2">
    <name type="scientific">Sporomusa acidovorans (strain ATCC 49682 / DSM 3132 / Mol)</name>
    <dbReference type="NCBI Taxonomy" id="1123286"/>
    <lineage>
        <taxon>Bacteria</taxon>
        <taxon>Bacillati</taxon>
        <taxon>Bacillota</taxon>
        <taxon>Negativicutes</taxon>
        <taxon>Selenomonadales</taxon>
        <taxon>Sporomusaceae</taxon>
        <taxon>Sporomusa</taxon>
    </lineage>
</organism>